<dbReference type="AlphaFoldDB" id="X0USZ0"/>
<organism evidence="1">
    <name type="scientific">marine sediment metagenome</name>
    <dbReference type="NCBI Taxonomy" id="412755"/>
    <lineage>
        <taxon>unclassified sequences</taxon>
        <taxon>metagenomes</taxon>
        <taxon>ecological metagenomes</taxon>
    </lineage>
</organism>
<protein>
    <submittedName>
        <fullName evidence="1">Uncharacterized protein</fullName>
    </submittedName>
</protein>
<name>X0USZ0_9ZZZZ</name>
<sequence length="154" mass="16982">QLRLPGPYILGIQVWTSEFPAADPELSDVVLRLLELPARRLFPEPSATIMTPVIDGLRAQGLLDDWYHIVGPEWAQIRVVVSGDPRYRILCEFRGAGVAPCDVIVNLAVASKPPDATAIQLVQEMNAGIERWKSASNKLMVDTIEAALQQGLKR</sequence>
<gene>
    <name evidence="1" type="ORF">S01H1_34271</name>
</gene>
<reference evidence="1" key="1">
    <citation type="journal article" date="2014" name="Front. Microbiol.">
        <title>High frequency of phylogenetically diverse reductive dehalogenase-homologous genes in deep subseafloor sedimentary metagenomes.</title>
        <authorList>
            <person name="Kawai M."/>
            <person name="Futagami T."/>
            <person name="Toyoda A."/>
            <person name="Takaki Y."/>
            <person name="Nishi S."/>
            <person name="Hori S."/>
            <person name="Arai W."/>
            <person name="Tsubouchi T."/>
            <person name="Morono Y."/>
            <person name="Uchiyama I."/>
            <person name="Ito T."/>
            <person name="Fujiyama A."/>
            <person name="Inagaki F."/>
            <person name="Takami H."/>
        </authorList>
    </citation>
    <scope>NUCLEOTIDE SEQUENCE</scope>
    <source>
        <strain evidence="1">Expedition CK06-06</strain>
    </source>
</reference>
<evidence type="ECO:0000313" key="1">
    <source>
        <dbReference type="EMBL" id="GAG02352.1"/>
    </source>
</evidence>
<proteinExistence type="predicted"/>
<feature type="non-terminal residue" evidence="1">
    <location>
        <position position="1"/>
    </location>
</feature>
<dbReference type="EMBL" id="BARS01021330">
    <property type="protein sequence ID" value="GAG02352.1"/>
    <property type="molecule type" value="Genomic_DNA"/>
</dbReference>
<comment type="caution">
    <text evidence="1">The sequence shown here is derived from an EMBL/GenBank/DDBJ whole genome shotgun (WGS) entry which is preliminary data.</text>
</comment>
<accession>X0USZ0</accession>